<evidence type="ECO:0000256" key="5">
    <source>
        <dbReference type="ARBA" id="ARBA00023002"/>
    </source>
</evidence>
<keyword evidence="3" id="KW-0285">Flavoprotein</keyword>
<comment type="cofactor">
    <cofactor evidence="1">
        <name>FAD</name>
        <dbReference type="ChEBI" id="CHEBI:57692"/>
    </cofactor>
</comment>
<dbReference type="GO" id="GO:0008115">
    <property type="term" value="F:sarcosine oxidase activity"/>
    <property type="evidence" value="ECO:0007669"/>
    <property type="project" value="TreeGrafter"/>
</dbReference>
<dbReference type="GO" id="GO:0050660">
    <property type="term" value="F:flavin adenine dinucleotide binding"/>
    <property type="evidence" value="ECO:0007669"/>
    <property type="project" value="InterPro"/>
</dbReference>
<dbReference type="SUPFAM" id="SSF51905">
    <property type="entry name" value="FAD/NAD(P)-binding domain"/>
    <property type="match status" value="1"/>
</dbReference>
<evidence type="ECO:0000256" key="6">
    <source>
        <dbReference type="SAM" id="MobiDB-lite"/>
    </source>
</evidence>
<dbReference type="AlphaFoldDB" id="A0A5N6TKT7"/>
<accession>A0A5N6TKT7</accession>
<dbReference type="InterPro" id="IPR036188">
    <property type="entry name" value="FAD/NAD-bd_sf"/>
</dbReference>
<dbReference type="InterPro" id="IPR006076">
    <property type="entry name" value="FAD-dep_OxRdtase"/>
</dbReference>
<gene>
    <name evidence="8" type="ORF">BDV25DRAFT_169511</name>
</gene>
<evidence type="ECO:0000313" key="9">
    <source>
        <dbReference type="Proteomes" id="UP000325780"/>
    </source>
</evidence>
<evidence type="ECO:0000256" key="2">
    <source>
        <dbReference type="ARBA" id="ARBA00010989"/>
    </source>
</evidence>
<dbReference type="Gene3D" id="3.30.9.10">
    <property type="entry name" value="D-Amino Acid Oxidase, subunit A, domain 2"/>
    <property type="match status" value="1"/>
</dbReference>
<evidence type="ECO:0000256" key="4">
    <source>
        <dbReference type="ARBA" id="ARBA00022827"/>
    </source>
</evidence>
<dbReference type="PANTHER" id="PTHR10961">
    <property type="entry name" value="PEROXISOMAL SARCOSINE OXIDASE"/>
    <property type="match status" value="1"/>
</dbReference>
<keyword evidence="9" id="KW-1185">Reference proteome</keyword>
<evidence type="ECO:0000256" key="1">
    <source>
        <dbReference type="ARBA" id="ARBA00001974"/>
    </source>
</evidence>
<protein>
    <submittedName>
        <fullName evidence="8">FAD dependent oxidoreductase</fullName>
    </submittedName>
</protein>
<keyword evidence="4" id="KW-0274">FAD</keyword>
<dbReference type="OrthoDB" id="2219495at2759"/>
<dbReference type="GO" id="GO:0050031">
    <property type="term" value="F:L-pipecolate oxidase activity"/>
    <property type="evidence" value="ECO:0007669"/>
    <property type="project" value="TreeGrafter"/>
</dbReference>
<evidence type="ECO:0000259" key="7">
    <source>
        <dbReference type="Pfam" id="PF01266"/>
    </source>
</evidence>
<name>A0A5N6TKT7_ASPAV</name>
<feature type="domain" description="FAD dependent oxidoreductase" evidence="7">
    <location>
        <begin position="6"/>
        <end position="382"/>
    </location>
</feature>
<dbReference type="PANTHER" id="PTHR10961:SF45">
    <property type="entry name" value="FAD DEPENDENT OXIDOREDUCTASE DOMAIN-CONTAINING PROTEIN-RELATED"/>
    <property type="match status" value="1"/>
</dbReference>
<evidence type="ECO:0000256" key="3">
    <source>
        <dbReference type="ARBA" id="ARBA00022630"/>
    </source>
</evidence>
<dbReference type="InterPro" id="IPR045170">
    <property type="entry name" value="MTOX"/>
</dbReference>
<dbReference type="Gene3D" id="3.50.50.60">
    <property type="entry name" value="FAD/NAD(P)-binding domain"/>
    <property type="match status" value="1"/>
</dbReference>
<sequence>MDKSSKIVIIGAGIFGLSTAYQLASEGYRNVFVLDRHMPPVPDGSSSDISRVIRFDYGDDDYLDLAYEAYLKWRDLPRYNGIFHPAEYVLVGRTSPYGRDWITKTAAALDKKKLPWTKLESATSTRKQFPVLTGDLANPGFFGYTNHQAGWADAAKAVIQLRDDCFELGVSFICGRGGTVVGFETDSRRAIKAAQTLAGTPVEGDHFVLSAGAWSSGLVPMYNSTLSTAQVLGYIRLTPAEIEKYRNLPIYTNFSSGWFNFPPHEDTQMLKMAIHGWGYTRTPTPEDRNPIQSNISSPPLIPPRERRNFVPADGETRLRQGLREILPELGERPFERLAMCWYTDTPSGDFIMDWHPDYANLFMGGGGSGHAFKFLPILGVYMSLALKRSLPPKLAEKWRFRKDYETQDSAFKGDGSRGGPIRRELEAQERAKL</sequence>
<dbReference type="Proteomes" id="UP000325780">
    <property type="component" value="Unassembled WGS sequence"/>
</dbReference>
<keyword evidence="5" id="KW-0560">Oxidoreductase</keyword>
<dbReference type="SUPFAM" id="SSF54373">
    <property type="entry name" value="FAD-linked reductases, C-terminal domain"/>
    <property type="match status" value="1"/>
</dbReference>
<reference evidence="8 9" key="1">
    <citation type="submission" date="2019-04" db="EMBL/GenBank/DDBJ databases">
        <title>Friends and foes A comparative genomics study of 23 Aspergillus species from section Flavi.</title>
        <authorList>
            <consortium name="DOE Joint Genome Institute"/>
            <person name="Kjaerbolling I."/>
            <person name="Vesth T."/>
            <person name="Frisvad J.C."/>
            <person name="Nybo J.L."/>
            <person name="Theobald S."/>
            <person name="Kildgaard S."/>
            <person name="Isbrandt T."/>
            <person name="Kuo A."/>
            <person name="Sato A."/>
            <person name="Lyhne E.K."/>
            <person name="Kogle M.E."/>
            <person name="Wiebenga A."/>
            <person name="Kun R.S."/>
            <person name="Lubbers R.J."/>
            <person name="Makela M.R."/>
            <person name="Barry K."/>
            <person name="Chovatia M."/>
            <person name="Clum A."/>
            <person name="Daum C."/>
            <person name="Haridas S."/>
            <person name="He G."/>
            <person name="LaButti K."/>
            <person name="Lipzen A."/>
            <person name="Mondo S."/>
            <person name="Riley R."/>
            <person name="Salamov A."/>
            <person name="Simmons B.A."/>
            <person name="Magnuson J.K."/>
            <person name="Henrissat B."/>
            <person name="Mortensen U.H."/>
            <person name="Larsen T.O."/>
            <person name="Devries R.P."/>
            <person name="Grigoriev I.V."/>
            <person name="Machida M."/>
            <person name="Baker S.E."/>
            <person name="Andersen M.R."/>
        </authorList>
    </citation>
    <scope>NUCLEOTIDE SEQUENCE [LARGE SCALE GENOMIC DNA]</scope>
    <source>
        <strain evidence="8 9">IBT 18842</strain>
    </source>
</reference>
<dbReference type="Pfam" id="PF01266">
    <property type="entry name" value="DAO"/>
    <property type="match status" value="1"/>
</dbReference>
<dbReference type="GO" id="GO:0004657">
    <property type="term" value="F:proline dehydrogenase activity"/>
    <property type="evidence" value="ECO:0007669"/>
    <property type="project" value="TreeGrafter"/>
</dbReference>
<proteinExistence type="inferred from homology"/>
<evidence type="ECO:0000313" key="8">
    <source>
        <dbReference type="EMBL" id="KAE8146963.1"/>
    </source>
</evidence>
<feature type="compositionally biased region" description="Basic and acidic residues" evidence="6">
    <location>
        <begin position="421"/>
        <end position="433"/>
    </location>
</feature>
<dbReference type="EMBL" id="ML742233">
    <property type="protein sequence ID" value="KAE8146963.1"/>
    <property type="molecule type" value="Genomic_DNA"/>
</dbReference>
<comment type="similarity">
    <text evidence="2">Belongs to the MSOX/MTOX family.</text>
</comment>
<feature type="region of interest" description="Disordered" evidence="6">
    <location>
        <begin position="408"/>
        <end position="433"/>
    </location>
</feature>
<organism evidence="8 9">
    <name type="scientific">Aspergillus avenaceus</name>
    <dbReference type="NCBI Taxonomy" id="36643"/>
    <lineage>
        <taxon>Eukaryota</taxon>
        <taxon>Fungi</taxon>
        <taxon>Dikarya</taxon>
        <taxon>Ascomycota</taxon>
        <taxon>Pezizomycotina</taxon>
        <taxon>Eurotiomycetes</taxon>
        <taxon>Eurotiomycetidae</taxon>
        <taxon>Eurotiales</taxon>
        <taxon>Aspergillaceae</taxon>
        <taxon>Aspergillus</taxon>
        <taxon>Aspergillus subgen. Circumdati</taxon>
    </lineage>
</organism>